<name>A0ABQ2MWE2_9ACTN</name>
<proteinExistence type="predicted"/>
<gene>
    <name evidence="1" type="ORF">GCM10012286_79640</name>
</gene>
<evidence type="ECO:0000313" key="1">
    <source>
        <dbReference type="EMBL" id="GGO59014.1"/>
    </source>
</evidence>
<dbReference type="RefSeq" id="WP_189177579.1">
    <property type="nucleotide sequence ID" value="NZ_BMNG01000026.1"/>
</dbReference>
<keyword evidence="2" id="KW-1185">Reference proteome</keyword>
<protein>
    <submittedName>
        <fullName evidence="1">Uncharacterized protein</fullName>
    </submittedName>
</protein>
<organism evidence="1 2">
    <name type="scientific">Streptomyces lasiicapitis</name>
    <dbReference type="NCBI Taxonomy" id="1923961"/>
    <lineage>
        <taxon>Bacteria</taxon>
        <taxon>Bacillati</taxon>
        <taxon>Actinomycetota</taxon>
        <taxon>Actinomycetes</taxon>
        <taxon>Kitasatosporales</taxon>
        <taxon>Streptomycetaceae</taxon>
        <taxon>Streptomyces</taxon>
    </lineage>
</organism>
<accession>A0ABQ2MWE2</accession>
<sequence>MTHPTGEVREAGGTVAVLYVNLYGLDATERRTRIRDVYAVAEDQGLTVGRCHLDDCAAHVPLTARPRSGWRSLTKLVEAPQSPVDTVIYADAEDLGPPEHRQDLEAWAARHRCALVDCGLPPRIPEEDLEEPETVDLDKRAEPVTHSLDVQETFLSVKEALDLPDPCDPERFVELRDRLRADLSGLLGSQTLRDSQNDLVRSELRRARAVLQRDTPHIGETAAWDHLRELAWVTRCLACLHNCAPARQERDGHGRLNSPEGADTCP</sequence>
<comment type="caution">
    <text evidence="1">The sequence shown here is derived from an EMBL/GenBank/DDBJ whole genome shotgun (WGS) entry which is preliminary data.</text>
</comment>
<evidence type="ECO:0000313" key="2">
    <source>
        <dbReference type="Proteomes" id="UP000656881"/>
    </source>
</evidence>
<dbReference type="Proteomes" id="UP000656881">
    <property type="component" value="Unassembled WGS sequence"/>
</dbReference>
<dbReference type="EMBL" id="BMNG01000026">
    <property type="protein sequence ID" value="GGO59014.1"/>
    <property type="molecule type" value="Genomic_DNA"/>
</dbReference>
<reference evidence="2" key="1">
    <citation type="journal article" date="2019" name="Int. J. Syst. Evol. Microbiol.">
        <title>The Global Catalogue of Microorganisms (GCM) 10K type strain sequencing project: providing services to taxonomists for standard genome sequencing and annotation.</title>
        <authorList>
            <consortium name="The Broad Institute Genomics Platform"/>
            <consortium name="The Broad Institute Genome Sequencing Center for Infectious Disease"/>
            <person name="Wu L."/>
            <person name="Ma J."/>
        </authorList>
    </citation>
    <scope>NUCLEOTIDE SEQUENCE [LARGE SCALE GENOMIC DNA]</scope>
    <source>
        <strain evidence="2">CGMCC 4.7349</strain>
    </source>
</reference>